<dbReference type="Proteomes" id="UP000198430">
    <property type="component" value="Unassembled WGS sequence"/>
</dbReference>
<gene>
    <name evidence="1" type="ORF">IWT140_00563</name>
</gene>
<proteinExistence type="predicted"/>
<sequence>MNYDTTKLLLGIDDKHVKIKGGTERADGVIQVTGKLTYRPKACVHCGVINDHTRLSTMVGGKRMSALSKPLVIMCC</sequence>
<evidence type="ECO:0000313" key="1">
    <source>
        <dbReference type="EMBL" id="GAX02965.1"/>
    </source>
</evidence>
<reference evidence="1 2" key="1">
    <citation type="submission" date="2015-11" db="EMBL/GenBank/DDBJ databases">
        <title>Draft genome sequences of new species of the genus Lactobacillus isolated from orchardgrass silage.</title>
        <authorList>
            <person name="Tohno M."/>
            <person name="Tanizawa Y."/>
            <person name="Arita M."/>
        </authorList>
    </citation>
    <scope>NUCLEOTIDE SEQUENCE [LARGE SCALE GENOMIC DNA]</scope>
    <source>
        <strain evidence="1 2">IWT140</strain>
    </source>
</reference>
<accession>A0A1Z5IMJ3</accession>
<comment type="caution">
    <text evidence="1">The sequence shown here is derived from an EMBL/GenBank/DDBJ whole genome shotgun (WGS) entry which is preliminary data.</text>
</comment>
<protein>
    <submittedName>
        <fullName evidence="1">Transposase</fullName>
    </submittedName>
</protein>
<name>A0A1Z5IMJ3_9LACO</name>
<organism evidence="1 2">
    <name type="scientific">Secundilactobacillus pentosiphilus</name>
    <dbReference type="NCBI Taxonomy" id="1714682"/>
    <lineage>
        <taxon>Bacteria</taxon>
        <taxon>Bacillati</taxon>
        <taxon>Bacillota</taxon>
        <taxon>Bacilli</taxon>
        <taxon>Lactobacillales</taxon>
        <taxon>Lactobacillaceae</taxon>
        <taxon>Secundilactobacillus</taxon>
    </lineage>
</organism>
<dbReference type="AlphaFoldDB" id="A0A1Z5IMJ3"/>
<dbReference type="EMBL" id="BCMH01000002">
    <property type="protein sequence ID" value="GAX02965.1"/>
    <property type="molecule type" value="Genomic_DNA"/>
</dbReference>
<evidence type="ECO:0000313" key="2">
    <source>
        <dbReference type="Proteomes" id="UP000198430"/>
    </source>
</evidence>
<keyword evidence="2" id="KW-1185">Reference proteome</keyword>